<evidence type="ECO:0000256" key="3">
    <source>
        <dbReference type="ARBA" id="ARBA00022989"/>
    </source>
</evidence>
<feature type="transmembrane region" description="Helical" evidence="5">
    <location>
        <begin position="133"/>
        <end position="153"/>
    </location>
</feature>
<sequence length="195" mass="20838">MLKALTPLTIESIKRPQDAARALQAWDIPREALWTALAAVALMSVIVTKLIVWLTPAGATSQPFPSAPVVLAVLVAGGLVITVLCTYYFGRVFGGTGSFDDSMKAVIWLQWVLLVLQVGQVILFLISPGLALLAGLALFLIGIWIFLNFVLVIHDFNSLAMVFFGTLITIVGVSFGLAIVASLFAALLGLEVQNV</sequence>
<feature type="domain" description="Yip1" evidence="6">
    <location>
        <begin position="11"/>
        <end position="178"/>
    </location>
</feature>
<evidence type="ECO:0000256" key="4">
    <source>
        <dbReference type="ARBA" id="ARBA00023136"/>
    </source>
</evidence>
<evidence type="ECO:0000259" key="6">
    <source>
        <dbReference type="Pfam" id="PF04893"/>
    </source>
</evidence>
<dbReference type="GO" id="GO:0016020">
    <property type="term" value="C:membrane"/>
    <property type="evidence" value="ECO:0007669"/>
    <property type="project" value="UniProtKB-SubCell"/>
</dbReference>
<evidence type="ECO:0000256" key="5">
    <source>
        <dbReference type="SAM" id="Phobius"/>
    </source>
</evidence>
<protein>
    <recommendedName>
        <fullName evidence="6">Yip1 domain-containing protein</fullName>
    </recommendedName>
</protein>
<keyword evidence="8" id="KW-1185">Reference proteome</keyword>
<feature type="transmembrane region" description="Helical" evidence="5">
    <location>
        <begin position="105"/>
        <end position="126"/>
    </location>
</feature>
<dbReference type="InterPro" id="IPR006977">
    <property type="entry name" value="Yip1_dom"/>
</dbReference>
<feature type="transmembrane region" description="Helical" evidence="5">
    <location>
        <begin position="32"/>
        <end position="55"/>
    </location>
</feature>
<dbReference type="Pfam" id="PF04893">
    <property type="entry name" value="Yip1"/>
    <property type="match status" value="1"/>
</dbReference>
<evidence type="ECO:0000313" key="7">
    <source>
        <dbReference type="EMBL" id="GFE66609.1"/>
    </source>
</evidence>
<dbReference type="OrthoDB" id="7872013at2"/>
<gene>
    <name evidence="7" type="ORF">KIN_36830</name>
</gene>
<evidence type="ECO:0000256" key="1">
    <source>
        <dbReference type="ARBA" id="ARBA00004141"/>
    </source>
</evidence>
<dbReference type="EMBL" id="BLJE01000005">
    <property type="protein sequence ID" value="GFE66609.1"/>
    <property type="molecule type" value="Genomic_DNA"/>
</dbReference>
<feature type="transmembrane region" description="Helical" evidence="5">
    <location>
        <begin position="67"/>
        <end position="90"/>
    </location>
</feature>
<comment type="caution">
    <text evidence="7">The sequence shown here is derived from an EMBL/GenBank/DDBJ whole genome shotgun (WGS) entry which is preliminary data.</text>
</comment>
<evidence type="ECO:0000256" key="2">
    <source>
        <dbReference type="ARBA" id="ARBA00022692"/>
    </source>
</evidence>
<reference evidence="7 8" key="1">
    <citation type="submission" date="2019-12" db="EMBL/GenBank/DDBJ databases">
        <title>Litoreibacter badius sp. nov., a novel bacteriochlorophyll a-containing bacterium in the genus Litoreibacter.</title>
        <authorList>
            <person name="Kanamuro M."/>
            <person name="Takabe Y."/>
            <person name="Mori K."/>
            <person name="Takaichi S."/>
            <person name="Hanada S."/>
        </authorList>
    </citation>
    <scope>NUCLEOTIDE SEQUENCE [LARGE SCALE GENOMIC DNA]</scope>
    <source>
        <strain evidence="7 8">K6</strain>
    </source>
</reference>
<feature type="transmembrane region" description="Helical" evidence="5">
    <location>
        <begin position="159"/>
        <end position="190"/>
    </location>
</feature>
<keyword evidence="4 5" id="KW-0472">Membrane</keyword>
<comment type="subcellular location">
    <subcellularLocation>
        <location evidence="1">Membrane</location>
        <topology evidence="1">Multi-pass membrane protein</topology>
    </subcellularLocation>
</comment>
<accession>A0A6N6JMF8</accession>
<organism evidence="7 8">
    <name type="scientific">Litoreibacter roseus</name>
    <dbReference type="NCBI Taxonomy" id="2601869"/>
    <lineage>
        <taxon>Bacteria</taxon>
        <taxon>Pseudomonadati</taxon>
        <taxon>Pseudomonadota</taxon>
        <taxon>Alphaproteobacteria</taxon>
        <taxon>Rhodobacterales</taxon>
        <taxon>Roseobacteraceae</taxon>
        <taxon>Litoreibacter</taxon>
    </lineage>
</organism>
<proteinExistence type="predicted"/>
<dbReference type="AlphaFoldDB" id="A0A6N6JMF8"/>
<keyword evidence="2 5" id="KW-0812">Transmembrane</keyword>
<dbReference type="Proteomes" id="UP000436822">
    <property type="component" value="Unassembled WGS sequence"/>
</dbReference>
<keyword evidence="3 5" id="KW-1133">Transmembrane helix</keyword>
<name>A0A6N6JMF8_9RHOB</name>
<evidence type="ECO:0000313" key="8">
    <source>
        <dbReference type="Proteomes" id="UP000436822"/>
    </source>
</evidence>
<dbReference type="RefSeq" id="WP_159809802.1">
    <property type="nucleotide sequence ID" value="NZ_BLJE01000005.1"/>
</dbReference>